<protein>
    <recommendedName>
        <fullName evidence="1">MoxR-vWA-beta-propeller ternary system domain-containing protein</fullName>
    </recommendedName>
</protein>
<dbReference type="EMBL" id="QUMU01000007">
    <property type="protein sequence ID" value="REG29889.1"/>
    <property type="molecule type" value="Genomic_DNA"/>
</dbReference>
<reference evidence="2 3" key="1">
    <citation type="submission" date="2018-08" db="EMBL/GenBank/DDBJ databases">
        <title>Genomic Encyclopedia of Archaeal and Bacterial Type Strains, Phase II (KMG-II): from individual species to whole genera.</title>
        <authorList>
            <person name="Goeker M."/>
        </authorList>
    </citation>
    <scope>NUCLEOTIDE SEQUENCE [LARGE SCALE GENOMIC DNA]</scope>
    <source>
        <strain evidence="2 3">DSM 2261</strain>
    </source>
</reference>
<dbReference type="RefSeq" id="WP_047860992.1">
    <property type="nucleotide sequence ID" value="NZ_CP011509.1"/>
</dbReference>
<evidence type="ECO:0000259" key="1">
    <source>
        <dbReference type="Pfam" id="PF19922"/>
    </source>
</evidence>
<dbReference type="InterPro" id="IPR045547">
    <property type="entry name" value="bpX6"/>
</dbReference>
<dbReference type="SUPFAM" id="SSF63829">
    <property type="entry name" value="Calcium-dependent phosphotriesterase"/>
    <property type="match status" value="1"/>
</dbReference>
<dbReference type="Pfam" id="PF19922">
    <property type="entry name" value="bpX6"/>
    <property type="match status" value="1"/>
</dbReference>
<evidence type="ECO:0000313" key="2">
    <source>
        <dbReference type="EMBL" id="REG29889.1"/>
    </source>
</evidence>
<gene>
    <name evidence="2" type="ORF">ATI61_107586</name>
</gene>
<feature type="domain" description="MoxR-vWA-beta-propeller ternary system" evidence="1">
    <location>
        <begin position="10"/>
        <end position="177"/>
    </location>
</feature>
<accession>A0ABX9JZL1</accession>
<evidence type="ECO:0000313" key="3">
    <source>
        <dbReference type="Proteomes" id="UP000256345"/>
    </source>
</evidence>
<organism evidence="2 3">
    <name type="scientific">Archangium gephyra</name>
    <dbReference type="NCBI Taxonomy" id="48"/>
    <lineage>
        <taxon>Bacteria</taxon>
        <taxon>Pseudomonadati</taxon>
        <taxon>Myxococcota</taxon>
        <taxon>Myxococcia</taxon>
        <taxon>Myxococcales</taxon>
        <taxon>Cystobacterineae</taxon>
        <taxon>Archangiaceae</taxon>
        <taxon>Archangium</taxon>
    </lineage>
</organism>
<comment type="caution">
    <text evidence="2">The sequence shown here is derived from an EMBL/GenBank/DDBJ whole genome shotgun (WGS) entry which is preliminary data.</text>
</comment>
<name>A0ABX9JZL1_9BACT</name>
<dbReference type="Proteomes" id="UP000256345">
    <property type="component" value="Unassembled WGS sequence"/>
</dbReference>
<sequence>MRTARAPRPRVQVHRGSVEAVALWFDPVLPGEAEARRRVLSAWTPGAGVYALEGGFLLRLPAPCRMECATAPGLPFTLEDGVLLSAPLSPSERERLAPTTGSAVLVRAGTARVYPLEPSRRVDVSAWLDVSHWAVVPMEGLGAPPPPVATTLVPVEAPSRARFGVGPPAPEAEAMRARLEGRPVPQPPRAPGLLERLRAWWRAVPQRPGTATVNARPAARATLLDRLKAWWNEREGAGTGKAPPTPPPPPQGPGLFSRLAEWLATSTPLGPLLGQRKAEYVRRLFDLFEQGNLEEALRYAIPLDKGAPTEHARVSLGLPGPRERLAIQPRQGGAASIFGGGAQVYDALRERYREAFRKLEREGRIEEAAFVLAELLHEDAEAVSFLEKHGRLRLAAELAEGRKLAPGLVVRQWLLAKDVARAVDLARRTGAFADAVLRLERSHPAEARVLRVLWGEVLAQSGDYAHAVDVVWPVEDARRLTHAWLERGVEAGGVSGARLLARMLSVLPERFDRVRTRALALLESEDAEGAPARQAFTEALAREVEREKKVAEPGLVLLRPAVRALLRDRAAGHLPLKPRELERLVLLTGDTALRADLPPLPPLPERGGFPADAAPHVFGVAEGGPWPIHDAVPLSGGRLLVALGEAGARLVTSDGRCVAHFDVPAFSLVLSVHEDRALALAPRGELKRLSRLDLSQRRAEPWCDTRVDAFAPVYDGNLWFFAAADTVMAVDALAAEPRALWRVSQVGGRVLEVAVGAAELSFVTFNAAGELERWTYSLPDPTLRSRQVMPRKLESLRHLSLRADGELVALDEDEIRWMDGHKAPPVRPPLLPWTALMGLVLGGPSMVAVEPTPVGDRVWLLERREGTVRARFLFEGDASVSARFLDTELLLFDTAGRLARVDLTRGEVRRVVLR</sequence>
<keyword evidence="3" id="KW-1185">Reference proteome</keyword>
<proteinExistence type="predicted"/>